<feature type="domain" description="Methyltransferase type 11" evidence="4">
    <location>
        <begin position="950"/>
        <end position="1006"/>
    </location>
</feature>
<dbReference type="Gene3D" id="2.20.25.10">
    <property type="match status" value="1"/>
</dbReference>
<dbReference type="Gene3D" id="3.40.50.150">
    <property type="entry name" value="Vaccinia Virus protein VP39"/>
    <property type="match status" value="1"/>
</dbReference>
<dbReference type="AlphaFoldDB" id="A0AAJ0XF58"/>
<evidence type="ECO:0008006" key="7">
    <source>
        <dbReference type="Google" id="ProtNLM"/>
    </source>
</evidence>
<keyword evidence="1" id="KW-0175">Coiled coil</keyword>
<dbReference type="Pfam" id="PF13692">
    <property type="entry name" value="Glyco_trans_1_4"/>
    <property type="match status" value="1"/>
</dbReference>
<dbReference type="SUPFAM" id="SSF158997">
    <property type="entry name" value="Trm112p-like"/>
    <property type="match status" value="1"/>
</dbReference>
<dbReference type="CDD" id="cd00761">
    <property type="entry name" value="Glyco_tranf_GTA_type"/>
    <property type="match status" value="1"/>
</dbReference>
<evidence type="ECO:0000313" key="6">
    <source>
        <dbReference type="Proteomes" id="UP001296967"/>
    </source>
</evidence>
<dbReference type="Gene3D" id="3.90.550.10">
    <property type="entry name" value="Spore Coat Polysaccharide Biosynthesis Protein SpsA, Chain A"/>
    <property type="match status" value="1"/>
</dbReference>
<evidence type="ECO:0000259" key="4">
    <source>
        <dbReference type="Pfam" id="PF08241"/>
    </source>
</evidence>
<gene>
    <name evidence="5" type="ORF">CCR82_02330</name>
</gene>
<proteinExistence type="predicted"/>
<evidence type="ECO:0000313" key="5">
    <source>
        <dbReference type="EMBL" id="MBK5929400.1"/>
    </source>
</evidence>
<dbReference type="InterPro" id="IPR029063">
    <property type="entry name" value="SAM-dependent_MTases_sf"/>
</dbReference>
<dbReference type="SUPFAM" id="SSF53448">
    <property type="entry name" value="Nucleotide-diphospho-sugar transferases"/>
    <property type="match status" value="1"/>
</dbReference>
<feature type="region of interest" description="Disordered" evidence="2">
    <location>
        <begin position="1"/>
        <end position="24"/>
    </location>
</feature>
<dbReference type="Pfam" id="PF00535">
    <property type="entry name" value="Glycos_transf_2"/>
    <property type="match status" value="1"/>
</dbReference>
<reference evidence="5" key="2">
    <citation type="journal article" date="2020" name="Microorganisms">
        <title>Osmotic Adaptation and Compatible Solute Biosynthesis of Phototrophic Bacteria as Revealed from Genome Analyses.</title>
        <authorList>
            <person name="Imhoff J.F."/>
            <person name="Rahn T."/>
            <person name="Kunzel S."/>
            <person name="Keller A."/>
            <person name="Neulinger S.C."/>
        </authorList>
    </citation>
    <scope>NUCLEOTIDE SEQUENCE</scope>
    <source>
        <strain evidence="5">DSM 4395</strain>
    </source>
</reference>
<dbReference type="InterPro" id="IPR001173">
    <property type="entry name" value="Glyco_trans_2-like"/>
</dbReference>
<evidence type="ECO:0000259" key="3">
    <source>
        <dbReference type="Pfam" id="PF00535"/>
    </source>
</evidence>
<dbReference type="GO" id="GO:0008757">
    <property type="term" value="F:S-adenosylmethionine-dependent methyltransferase activity"/>
    <property type="evidence" value="ECO:0007669"/>
    <property type="project" value="InterPro"/>
</dbReference>
<accession>A0AAJ0XF58</accession>
<dbReference type="InterPro" id="IPR013216">
    <property type="entry name" value="Methyltransf_11"/>
</dbReference>
<protein>
    <recommendedName>
        <fullName evidence="7">Glycosyltransferase</fullName>
    </recommendedName>
</protein>
<dbReference type="PANTHER" id="PTHR43685">
    <property type="entry name" value="GLYCOSYLTRANSFERASE"/>
    <property type="match status" value="1"/>
</dbReference>
<feature type="coiled-coil region" evidence="1">
    <location>
        <begin position="31"/>
        <end position="58"/>
    </location>
</feature>
<dbReference type="Gene3D" id="3.40.50.2000">
    <property type="entry name" value="Glycogen Phosphorylase B"/>
    <property type="match status" value="1"/>
</dbReference>
<dbReference type="InterPro" id="IPR050834">
    <property type="entry name" value="Glycosyltransf_2"/>
</dbReference>
<name>A0AAJ0XF58_HALSE</name>
<comment type="caution">
    <text evidence="5">The sequence shown here is derived from an EMBL/GenBank/DDBJ whole genome shotgun (WGS) entry which is preliminary data.</text>
</comment>
<organism evidence="5 6">
    <name type="scientific">Halochromatium salexigens</name>
    <name type="common">Chromatium salexigens</name>
    <dbReference type="NCBI Taxonomy" id="49447"/>
    <lineage>
        <taxon>Bacteria</taxon>
        <taxon>Pseudomonadati</taxon>
        <taxon>Pseudomonadota</taxon>
        <taxon>Gammaproteobacteria</taxon>
        <taxon>Chromatiales</taxon>
        <taxon>Chromatiaceae</taxon>
        <taxon>Halochromatium</taxon>
    </lineage>
</organism>
<keyword evidence="6" id="KW-1185">Reference proteome</keyword>
<feature type="domain" description="Glycosyltransferase 2-like" evidence="3">
    <location>
        <begin position="570"/>
        <end position="694"/>
    </location>
</feature>
<dbReference type="SUPFAM" id="SSF53756">
    <property type="entry name" value="UDP-Glycosyltransferase/glycogen phosphorylase"/>
    <property type="match status" value="1"/>
</dbReference>
<dbReference type="Proteomes" id="UP001296967">
    <property type="component" value="Unassembled WGS sequence"/>
</dbReference>
<evidence type="ECO:0000256" key="1">
    <source>
        <dbReference type="SAM" id="Coils"/>
    </source>
</evidence>
<dbReference type="PANTHER" id="PTHR43685:SF2">
    <property type="entry name" value="GLYCOSYLTRANSFERASE 2-LIKE DOMAIN-CONTAINING PROTEIN"/>
    <property type="match status" value="1"/>
</dbReference>
<dbReference type="InterPro" id="IPR029044">
    <property type="entry name" value="Nucleotide-diphossugar_trans"/>
</dbReference>
<dbReference type="SUPFAM" id="SSF53335">
    <property type="entry name" value="S-adenosyl-L-methionine-dependent methyltransferases"/>
    <property type="match status" value="1"/>
</dbReference>
<evidence type="ECO:0000256" key="2">
    <source>
        <dbReference type="SAM" id="MobiDB-lite"/>
    </source>
</evidence>
<reference evidence="5" key="1">
    <citation type="submission" date="2017-05" db="EMBL/GenBank/DDBJ databases">
        <authorList>
            <person name="Imhoff J.F."/>
            <person name="Rahn T."/>
            <person name="Kuenzel S."/>
            <person name="Neulinger S.C."/>
        </authorList>
    </citation>
    <scope>NUCLEOTIDE SEQUENCE</scope>
    <source>
        <strain evidence="5">DSM 4395</strain>
    </source>
</reference>
<sequence length="1135" mass="126679">MNGEKLMNPARTEPMPAPMPESSEVQPEPAIAELTHELELRENEITALRSMLEQCQSQLALVQSSTIWRLTAPLRFTVGALRGDLAYRQQLSRFWHRISPQRLLRVSRALLSGDRRYWNQLRLLLRIMLSRSRLRLPGQGSVGAAAKPGSHATASRLGSRIIYVSGEPDTPGHRYRVERYAVAARTAAAQALVLGVEEAANRLGEINKAQVLVIWRAIWSDSLAQVMTAARTAGVRIIFDVDDLMIDPEIATLEIIDGIRTQELEATAVREHYRRMREVAMAADLCTCPTERLAAALRKLDKPALVLRNGFDADTYDASRTAVIERHQQQGANELIRLGYAAGTRTHQRDFRAAASAIARILRAYPQTRLVLFHGGGGPHGRNATVDLSEFEDFADLQAQIEWRKIVALEDLPKELARFDINLAPLEIDNPFCEAKSELKFFEAALVDVPTVASSTGPYRAAIEHGCTGFLAESSEDWFDALKQLVTDSEHRTLIARNALHSVLWRYGPEARTQAMLALLDWGLRTGVTPTAPRRNALGRPLLEQVALPDIPEHDILFLEERLPLAEVAVVMPVYNYAHYLPEALESVKAQTLQRIELVLVDDCSTDDSLAVARQWLEHNASRFQRVALLKNRKNAFLGSARNAAIAFAQARFVMPLDPDNTLLPDCLDTCLKALRDSPAALAYPLIQQMGDGSHIMGSEPWSAERLRHGNYIDAMLLLRKSAWAAAGGYENLYGWEDYDLWCKFVERGFWGIQVPEVLAQYRVHQASMLKTLTHRQEIERKLYREILQRHPWLDRTSIRLACPSLSDADTALIDTETPDAMPALAVATAPETPHADVVQTALVSADDRAARLAILVDLLQCPLSGERLRLSESGEQLISETGRYTWPVRDGRPILFPALDEIVAHPASHLSNPLCERATRLIADTSGLVLNLSAGGSSSPGPNVIEAEAALFRNTDLVADSHHLPFQEGCFDLVIAMNAFEHYANPEQAAREIHRVLRPGGRVFIHTAFLQPLHEPPYHFYNCTKYGLERWFADFDRLDLRVSDNFTAGYSIAWLLSEAETLLRAEVSTQAAKTFTEATVRRLMDYWRDPASRDDPVWQALAALPQPAQERIAAGFEYLGCKGKADPITPLTTN</sequence>
<dbReference type="Pfam" id="PF08241">
    <property type="entry name" value="Methyltransf_11"/>
    <property type="match status" value="1"/>
</dbReference>
<dbReference type="CDD" id="cd02440">
    <property type="entry name" value="AdoMet_MTases"/>
    <property type="match status" value="1"/>
</dbReference>
<dbReference type="EMBL" id="NHSF01000014">
    <property type="protein sequence ID" value="MBK5929400.1"/>
    <property type="molecule type" value="Genomic_DNA"/>
</dbReference>